<gene>
    <name evidence="1" type="ORF">SAMN05421630_102170</name>
</gene>
<keyword evidence="2" id="KW-1185">Reference proteome</keyword>
<dbReference type="EMBL" id="FMZE01000002">
    <property type="protein sequence ID" value="SDC45413.1"/>
    <property type="molecule type" value="Genomic_DNA"/>
</dbReference>
<reference evidence="1 2" key="1">
    <citation type="submission" date="2016-10" db="EMBL/GenBank/DDBJ databases">
        <authorList>
            <person name="de Groot N.N."/>
        </authorList>
    </citation>
    <scope>NUCLEOTIDE SEQUENCE [LARGE SCALE GENOMIC DNA]</scope>
    <source>
        <strain evidence="1 2">CGMCC 4.5506</strain>
    </source>
</reference>
<protein>
    <submittedName>
        <fullName evidence="1">Uncharacterized protein</fullName>
    </submittedName>
</protein>
<sequence>MNGSRNEISPARQAVAMVCAIIAVMCAIGIMIINSQESKEDAYRQCLTEERARIAVEGSLLEAEDFCDIGH</sequence>
<dbReference type="KEGG" id="pmad:BAY61_05815"/>
<name>A0A222VLJ2_9PSEU</name>
<organism evidence="1 2">
    <name type="scientific">Prauserella marina</name>
    <dbReference type="NCBI Taxonomy" id="530584"/>
    <lineage>
        <taxon>Bacteria</taxon>
        <taxon>Bacillati</taxon>
        <taxon>Actinomycetota</taxon>
        <taxon>Actinomycetes</taxon>
        <taxon>Pseudonocardiales</taxon>
        <taxon>Pseudonocardiaceae</taxon>
        <taxon>Prauserella</taxon>
    </lineage>
</organism>
<evidence type="ECO:0000313" key="1">
    <source>
        <dbReference type="EMBL" id="SDC45413.1"/>
    </source>
</evidence>
<accession>A0A222VLJ2</accession>
<dbReference type="AlphaFoldDB" id="A0A222VLJ2"/>
<evidence type="ECO:0000313" key="2">
    <source>
        <dbReference type="Proteomes" id="UP000199494"/>
    </source>
</evidence>
<proteinExistence type="predicted"/>
<dbReference type="RefSeq" id="WP_091799446.1">
    <property type="nucleotide sequence ID" value="NZ_CP016353.1"/>
</dbReference>
<dbReference type="Proteomes" id="UP000199494">
    <property type="component" value="Unassembled WGS sequence"/>
</dbReference>
<dbReference type="OrthoDB" id="4571589at2"/>